<evidence type="ECO:0000313" key="1">
    <source>
        <dbReference type="EMBL" id="QDD13682.1"/>
    </source>
</evidence>
<protein>
    <recommendedName>
        <fullName evidence="3">Phage protein</fullName>
    </recommendedName>
</protein>
<gene>
    <name evidence="1" type="ORF">FIT61_04410</name>
</gene>
<reference evidence="1 2" key="1">
    <citation type="journal article" date="2019" name="ISME J.">
        <title>Evolution in action: habitat transition from sediment to the pelagial leads to genome streamlining in Methylophilaceae.</title>
        <authorList>
            <person name="Salcher M."/>
            <person name="Schaefle D."/>
            <person name="Kaspar M."/>
            <person name="Neuenschwander S.M."/>
            <person name="Ghai R."/>
        </authorList>
    </citation>
    <scope>NUCLEOTIDE SEQUENCE [LARGE SCALE GENOMIC DNA]</scope>
    <source>
        <strain evidence="1 2">MMS-RI-1</strain>
    </source>
</reference>
<proteinExistence type="predicted"/>
<dbReference type="Proteomes" id="UP000312102">
    <property type="component" value="Chromosome"/>
</dbReference>
<name>A0AAE6KPH4_9PROT</name>
<keyword evidence="2" id="KW-1185">Reference proteome</keyword>
<accession>A0AAE6KPH4</accession>
<organism evidence="1 2">
    <name type="scientific">Candidatus Methylopumilus rimovensis</name>
    <dbReference type="NCBI Taxonomy" id="2588535"/>
    <lineage>
        <taxon>Bacteria</taxon>
        <taxon>Pseudomonadati</taxon>
        <taxon>Pseudomonadota</taxon>
        <taxon>Betaproteobacteria</taxon>
        <taxon>Nitrosomonadales</taxon>
        <taxon>Methylophilaceae</taxon>
        <taxon>Candidatus Methylopumilus</taxon>
    </lineage>
</organism>
<dbReference type="KEGG" id="mrk:FIT61_04410"/>
<sequence length="89" mass="10414">MITIKLIKDSDFEVTVKLKSTTQHEVHVSNDFHKSLTDGKVSHESLIKASFEFLLERESNNSILSQFDLEVISQYFPEYEKEIKKRLKP</sequence>
<dbReference type="EMBL" id="CP040986">
    <property type="protein sequence ID" value="QDD13682.1"/>
    <property type="molecule type" value="Genomic_DNA"/>
</dbReference>
<evidence type="ECO:0008006" key="3">
    <source>
        <dbReference type="Google" id="ProtNLM"/>
    </source>
</evidence>
<evidence type="ECO:0000313" key="2">
    <source>
        <dbReference type="Proteomes" id="UP000312102"/>
    </source>
</evidence>
<dbReference type="RefSeq" id="WP_139883512.1">
    <property type="nucleotide sequence ID" value="NZ_CP040986.1"/>
</dbReference>
<dbReference type="AlphaFoldDB" id="A0AAE6KPH4"/>